<accession>A0A0A8H345</accession>
<dbReference type="HOGENOM" id="CLU_006033_7_0_7"/>
<dbReference type="Gene3D" id="3.40.225.10">
    <property type="entry name" value="Class II aldolase/adducin N-terminal domain"/>
    <property type="match status" value="1"/>
</dbReference>
<evidence type="ECO:0000313" key="5">
    <source>
        <dbReference type="Proteomes" id="UP000031163"/>
    </source>
</evidence>
<dbReference type="GO" id="GO:0046872">
    <property type="term" value="F:metal ion binding"/>
    <property type="evidence" value="ECO:0007669"/>
    <property type="project" value="UniProtKB-KW"/>
</dbReference>
<dbReference type="KEGG" id="cis:CINS_1138"/>
<dbReference type="NCBIfam" id="NF004492">
    <property type="entry name" value="PRK05834.1"/>
    <property type="match status" value="1"/>
</dbReference>
<dbReference type="GO" id="GO:0016832">
    <property type="term" value="F:aldehyde-lyase activity"/>
    <property type="evidence" value="ECO:0007669"/>
    <property type="project" value="TreeGrafter"/>
</dbReference>
<dbReference type="EMBL" id="CP007770">
    <property type="protein sequence ID" value="AJC88100.1"/>
    <property type="molecule type" value="Genomic_DNA"/>
</dbReference>
<dbReference type="STRING" id="1031564.CINS_1138"/>
<dbReference type="InterPro" id="IPR001303">
    <property type="entry name" value="Aldolase_II/adducin_N"/>
</dbReference>
<dbReference type="Proteomes" id="UP000031163">
    <property type="component" value="Chromosome"/>
</dbReference>
<dbReference type="PANTHER" id="PTHR22789:SF0">
    <property type="entry name" value="3-OXO-TETRONATE 4-PHOSPHATE DECARBOXYLASE-RELATED"/>
    <property type="match status" value="1"/>
</dbReference>
<gene>
    <name evidence="4" type="ORF">CINS_1138</name>
</gene>
<dbReference type="AlphaFoldDB" id="A0A0A8H345"/>
<dbReference type="RefSeq" id="WP_039650603.1">
    <property type="nucleotide sequence ID" value="NZ_CP007770.1"/>
</dbReference>
<dbReference type="InterPro" id="IPR036409">
    <property type="entry name" value="Aldolase_II/adducin_N_sf"/>
</dbReference>
<sequence length="192" mass="22419">MNKDNIISQIQILSDSMFKKNFFGIHHGSISAKLSQSSFIINKNDAFLSHISEKNLSILKFSKDYSWNEASQDCEIHKSIYENIPEAKFICFACPSFTLSMSLNRDFIVPQDYFGEIFLEEIRVYNPKNYEDWEDRSQTEIYRYMLEQKQNFAVIKGYGIFAYGRTSYELGKIIDLIENSCKIIYLAETNLS</sequence>
<name>A0A0A8H345_9BACT</name>
<dbReference type="SMART" id="SM01007">
    <property type="entry name" value="Aldolase_II"/>
    <property type="match status" value="1"/>
</dbReference>
<proteinExistence type="predicted"/>
<protein>
    <recommendedName>
        <fullName evidence="3">Class II aldolase/adducin N-terminal domain-containing protein</fullName>
    </recommendedName>
</protein>
<evidence type="ECO:0000256" key="1">
    <source>
        <dbReference type="ARBA" id="ARBA00022723"/>
    </source>
</evidence>
<evidence type="ECO:0000259" key="3">
    <source>
        <dbReference type="SMART" id="SM01007"/>
    </source>
</evidence>
<dbReference type="SUPFAM" id="SSF53639">
    <property type="entry name" value="AraD/HMP-PK domain-like"/>
    <property type="match status" value="1"/>
</dbReference>
<keyword evidence="1" id="KW-0479">Metal-binding</keyword>
<dbReference type="GeneID" id="74431924"/>
<dbReference type="GO" id="GO:0019323">
    <property type="term" value="P:pentose catabolic process"/>
    <property type="evidence" value="ECO:0007669"/>
    <property type="project" value="TreeGrafter"/>
</dbReference>
<keyword evidence="2" id="KW-0456">Lyase</keyword>
<dbReference type="GO" id="GO:0005829">
    <property type="term" value="C:cytosol"/>
    <property type="evidence" value="ECO:0007669"/>
    <property type="project" value="TreeGrafter"/>
</dbReference>
<dbReference type="PANTHER" id="PTHR22789">
    <property type="entry name" value="FUCULOSE PHOSPHATE ALDOLASE"/>
    <property type="match status" value="1"/>
</dbReference>
<evidence type="ECO:0000313" key="4">
    <source>
        <dbReference type="EMBL" id="AJC88100.1"/>
    </source>
</evidence>
<organism evidence="4 5">
    <name type="scientific">Campylobacter insulaenigrae NCTC 12927</name>
    <dbReference type="NCBI Taxonomy" id="1031564"/>
    <lineage>
        <taxon>Bacteria</taxon>
        <taxon>Pseudomonadati</taxon>
        <taxon>Campylobacterota</taxon>
        <taxon>Epsilonproteobacteria</taxon>
        <taxon>Campylobacterales</taxon>
        <taxon>Campylobacteraceae</taxon>
        <taxon>Campylobacter</taxon>
    </lineage>
</organism>
<reference evidence="4 5" key="1">
    <citation type="journal article" date="2014" name="Genome Biol. Evol.">
        <title>Comparative Genomics of the Campylobacter lari Group.</title>
        <authorList>
            <person name="Miller W.G."/>
            <person name="Yee E."/>
            <person name="Chapman M.H."/>
            <person name="Smith T.P."/>
            <person name="Bono J.L."/>
            <person name="Huynh S."/>
            <person name="Parker C.T."/>
            <person name="Vandamme P."/>
            <person name="Luong K."/>
            <person name="Korlach J."/>
        </authorList>
    </citation>
    <scope>NUCLEOTIDE SEQUENCE [LARGE SCALE GENOMIC DNA]</scope>
    <source>
        <strain evidence="4 5">NCTC 12927</strain>
    </source>
</reference>
<evidence type="ECO:0000256" key="2">
    <source>
        <dbReference type="ARBA" id="ARBA00023239"/>
    </source>
</evidence>
<dbReference type="Pfam" id="PF00596">
    <property type="entry name" value="Aldolase_II"/>
    <property type="match status" value="1"/>
</dbReference>
<dbReference type="InterPro" id="IPR050197">
    <property type="entry name" value="Aldolase_class_II_sugar_metab"/>
</dbReference>
<feature type="domain" description="Class II aldolase/adducin N-terminal" evidence="3">
    <location>
        <begin position="8"/>
        <end position="185"/>
    </location>
</feature>